<dbReference type="HAMAP" id="MF_01023">
    <property type="entry name" value="HisC_aminotrans_2"/>
    <property type="match status" value="1"/>
</dbReference>
<evidence type="ECO:0000256" key="9">
    <source>
        <dbReference type="HAMAP-Rule" id="MF_01023"/>
    </source>
</evidence>
<dbReference type="Gene3D" id="3.40.640.10">
    <property type="entry name" value="Type I PLP-dependent aspartate aminotransferase-like (Major domain)"/>
    <property type="match status" value="1"/>
</dbReference>
<evidence type="ECO:0000256" key="4">
    <source>
        <dbReference type="ARBA" id="ARBA00022576"/>
    </source>
</evidence>
<evidence type="ECO:0000256" key="3">
    <source>
        <dbReference type="ARBA" id="ARBA00011738"/>
    </source>
</evidence>
<dbReference type="Gene3D" id="3.90.1150.10">
    <property type="entry name" value="Aspartate Aminotransferase, domain 1"/>
    <property type="match status" value="1"/>
</dbReference>
<dbReference type="eggNOG" id="COG0079">
    <property type="taxonomic scope" value="Bacteria"/>
</dbReference>
<keyword evidence="7 9" id="KW-0663">Pyridoxal phosphate</keyword>
<keyword evidence="8 9" id="KW-0368">Histidine biosynthesis</keyword>
<evidence type="ECO:0000259" key="10">
    <source>
        <dbReference type="Pfam" id="PF00155"/>
    </source>
</evidence>
<gene>
    <name evidence="9" type="primary">hisC</name>
    <name evidence="11" type="ordered locus">Trad_0439</name>
</gene>
<evidence type="ECO:0000256" key="5">
    <source>
        <dbReference type="ARBA" id="ARBA00022605"/>
    </source>
</evidence>
<evidence type="ECO:0000256" key="1">
    <source>
        <dbReference type="ARBA" id="ARBA00001933"/>
    </source>
</evidence>
<comment type="subunit">
    <text evidence="3 9">Homodimer.</text>
</comment>
<evidence type="ECO:0000313" key="11">
    <source>
        <dbReference type="EMBL" id="ADI13576.1"/>
    </source>
</evidence>
<dbReference type="GO" id="GO:0000105">
    <property type="term" value="P:L-histidine biosynthetic process"/>
    <property type="evidence" value="ECO:0007669"/>
    <property type="project" value="UniProtKB-UniRule"/>
</dbReference>
<dbReference type="OrthoDB" id="9813612at2"/>
<dbReference type="InterPro" id="IPR004839">
    <property type="entry name" value="Aminotransferase_I/II_large"/>
</dbReference>
<keyword evidence="4 9" id="KW-0032">Aminotransferase</keyword>
<accession>D7CS44</accession>
<keyword evidence="6 9" id="KW-0808">Transferase</keyword>
<evidence type="ECO:0000256" key="2">
    <source>
        <dbReference type="ARBA" id="ARBA00007970"/>
    </source>
</evidence>
<dbReference type="PANTHER" id="PTHR42885:SF2">
    <property type="entry name" value="HISTIDINOL-PHOSPHATE AMINOTRANSFERASE"/>
    <property type="match status" value="1"/>
</dbReference>
<dbReference type="HOGENOM" id="CLU_017584_3_1_0"/>
<dbReference type="EC" id="2.6.1.9" evidence="9"/>
<dbReference type="GO" id="GO:0030170">
    <property type="term" value="F:pyridoxal phosphate binding"/>
    <property type="evidence" value="ECO:0007669"/>
    <property type="project" value="InterPro"/>
</dbReference>
<dbReference type="PROSITE" id="PS00599">
    <property type="entry name" value="AA_TRANSFER_CLASS_2"/>
    <property type="match status" value="1"/>
</dbReference>
<feature type="modified residue" description="N6-(pyridoxal phosphate)lysine" evidence="9">
    <location>
        <position position="209"/>
    </location>
</feature>
<dbReference type="EMBL" id="CP002049">
    <property type="protein sequence ID" value="ADI13576.1"/>
    <property type="molecule type" value="Genomic_DNA"/>
</dbReference>
<organism evidence="11 12">
    <name type="scientific">Truepera radiovictrix (strain DSM 17093 / CIP 108686 / LMG 22925 / RQ-24)</name>
    <dbReference type="NCBI Taxonomy" id="649638"/>
    <lineage>
        <taxon>Bacteria</taxon>
        <taxon>Thermotogati</taxon>
        <taxon>Deinococcota</taxon>
        <taxon>Deinococci</taxon>
        <taxon>Trueperales</taxon>
        <taxon>Trueperaceae</taxon>
        <taxon>Truepera</taxon>
    </lineage>
</organism>
<dbReference type="InterPro" id="IPR005861">
    <property type="entry name" value="HisP_aminotrans"/>
</dbReference>
<dbReference type="NCBIfam" id="TIGR01141">
    <property type="entry name" value="hisC"/>
    <property type="match status" value="1"/>
</dbReference>
<dbReference type="PANTHER" id="PTHR42885">
    <property type="entry name" value="HISTIDINOL-PHOSPHATE AMINOTRANSFERASE-RELATED"/>
    <property type="match status" value="1"/>
</dbReference>
<dbReference type="InterPro" id="IPR015424">
    <property type="entry name" value="PyrdxlP-dep_Trfase"/>
</dbReference>
<comment type="similarity">
    <text evidence="2 9">Belongs to the class-II pyridoxal-phosphate-dependent aminotransferase family. Histidinol-phosphate aminotransferase subfamily.</text>
</comment>
<proteinExistence type="inferred from homology"/>
<dbReference type="AlphaFoldDB" id="D7CS44"/>
<comment type="pathway">
    <text evidence="9">Amino-acid biosynthesis; L-histidine biosynthesis; L-histidine from 5-phospho-alpha-D-ribose 1-diphosphate: step 7/9.</text>
</comment>
<evidence type="ECO:0000256" key="6">
    <source>
        <dbReference type="ARBA" id="ARBA00022679"/>
    </source>
</evidence>
<protein>
    <recommendedName>
        <fullName evidence="9">Histidinol-phosphate aminotransferase</fullName>
        <ecNumber evidence="9">2.6.1.9</ecNumber>
    </recommendedName>
    <alternativeName>
        <fullName evidence="9">Imidazole acetol-phosphate transaminase</fullName>
    </alternativeName>
</protein>
<sequence>MSVRPEVRAARSYHFTPRPAPIKLDQNESPYDLPEALKARALARLAELPWNRYPELGAESLRAALAAYHGWDEAGVVVAGGSNVLIQAFVAACGLTQRVLSVAPTFSVYSDQARLLGAPLTEVPLAAGFALPVEALRRELQRGPGVLFLANPAAPTGNAFAEADVRALFEAAGTWTVVLDEAYHQFAERDLLPLVRAHPNAASLRTLSKAFGLGGVRLGYALTSPDLAREVQKLLLPFSVSALQLAVGLTVLEAPEYVAARAKEVRLERERLQRGLEALPGVEVFPSQTNFLLFRVGDAAAFFDHLLGAGVLVRRQDHLPGLAGCLRVSVGTPAENGAFLAAARAAAAALGHPAEAALEGTRG</sequence>
<dbReference type="InterPro" id="IPR015422">
    <property type="entry name" value="PyrdxlP-dep_Trfase_small"/>
</dbReference>
<dbReference type="KEGG" id="tra:Trad_0439"/>
<comment type="catalytic activity">
    <reaction evidence="9">
        <text>L-histidinol phosphate + 2-oxoglutarate = 3-(imidazol-4-yl)-2-oxopropyl phosphate + L-glutamate</text>
        <dbReference type="Rhea" id="RHEA:23744"/>
        <dbReference type="ChEBI" id="CHEBI:16810"/>
        <dbReference type="ChEBI" id="CHEBI:29985"/>
        <dbReference type="ChEBI" id="CHEBI:57766"/>
        <dbReference type="ChEBI" id="CHEBI:57980"/>
        <dbReference type="EC" id="2.6.1.9"/>
    </reaction>
</comment>
<dbReference type="Proteomes" id="UP000000379">
    <property type="component" value="Chromosome"/>
</dbReference>
<dbReference type="Pfam" id="PF00155">
    <property type="entry name" value="Aminotran_1_2"/>
    <property type="match status" value="1"/>
</dbReference>
<dbReference type="SUPFAM" id="SSF53383">
    <property type="entry name" value="PLP-dependent transferases"/>
    <property type="match status" value="1"/>
</dbReference>
<reference evidence="11 12" key="2">
    <citation type="journal article" date="2011" name="Stand. Genomic Sci.">
        <title>Complete genome sequence of Truepera radiovictrix type strain (RQ-24).</title>
        <authorList>
            <person name="Ivanova N."/>
            <person name="Rohde C."/>
            <person name="Munk C."/>
            <person name="Nolan M."/>
            <person name="Lucas S."/>
            <person name="Del Rio T.G."/>
            <person name="Tice H."/>
            <person name="Deshpande S."/>
            <person name="Cheng J.F."/>
            <person name="Tapia R."/>
            <person name="Han C."/>
            <person name="Goodwin L."/>
            <person name="Pitluck S."/>
            <person name="Liolios K."/>
            <person name="Mavromatis K."/>
            <person name="Mikhailova N."/>
            <person name="Pati A."/>
            <person name="Chen A."/>
            <person name="Palaniappan K."/>
            <person name="Land M."/>
            <person name="Hauser L."/>
            <person name="Chang Y.J."/>
            <person name="Jeffries C.D."/>
            <person name="Brambilla E."/>
            <person name="Rohde M."/>
            <person name="Goker M."/>
            <person name="Tindall B.J."/>
            <person name="Woyke T."/>
            <person name="Bristow J."/>
            <person name="Eisen J.A."/>
            <person name="Markowitz V."/>
            <person name="Hugenholtz P."/>
            <person name="Kyrpides N.C."/>
            <person name="Klenk H.P."/>
            <person name="Lapidus A."/>
        </authorList>
    </citation>
    <scope>NUCLEOTIDE SEQUENCE [LARGE SCALE GENOMIC DNA]</scope>
    <source>
        <strain evidence="12">DSM 17093 / CIP 108686 / LMG 22925 / RQ-24</strain>
    </source>
</reference>
<dbReference type="InterPro" id="IPR001917">
    <property type="entry name" value="Aminotrans_II_pyridoxalP_BS"/>
</dbReference>
<dbReference type="InterPro" id="IPR015421">
    <property type="entry name" value="PyrdxlP-dep_Trfase_major"/>
</dbReference>
<reference evidence="12" key="1">
    <citation type="submission" date="2010-05" db="EMBL/GenBank/DDBJ databases">
        <title>The complete genome of Truepera radiovictris DSM 17093.</title>
        <authorList>
            <consortium name="US DOE Joint Genome Institute (JGI-PGF)"/>
            <person name="Lucas S."/>
            <person name="Copeland A."/>
            <person name="Lapidus A."/>
            <person name="Glavina del Rio T."/>
            <person name="Dalin E."/>
            <person name="Tice H."/>
            <person name="Bruce D."/>
            <person name="Goodwin L."/>
            <person name="Pitluck S."/>
            <person name="Kyrpides N."/>
            <person name="Mavromatis K."/>
            <person name="Ovchinnikova G."/>
            <person name="Munk A.C."/>
            <person name="Detter J.C."/>
            <person name="Han C."/>
            <person name="Tapia R."/>
            <person name="Land M."/>
            <person name="Hauser L."/>
            <person name="Markowitz V."/>
            <person name="Cheng J.-F."/>
            <person name="Hugenholtz P."/>
            <person name="Woyke T."/>
            <person name="Wu D."/>
            <person name="Tindall B."/>
            <person name="Pomrenke H.G."/>
            <person name="Brambilla E."/>
            <person name="Klenk H.-P."/>
            <person name="Eisen J.A."/>
        </authorList>
    </citation>
    <scope>NUCLEOTIDE SEQUENCE [LARGE SCALE GENOMIC DNA]</scope>
    <source>
        <strain evidence="12">DSM 17093 / CIP 108686 / LMG 22925 / RQ-24</strain>
    </source>
</reference>
<comment type="cofactor">
    <cofactor evidence="1 9">
        <name>pyridoxal 5'-phosphate</name>
        <dbReference type="ChEBI" id="CHEBI:597326"/>
    </cofactor>
</comment>
<evidence type="ECO:0000313" key="12">
    <source>
        <dbReference type="Proteomes" id="UP000000379"/>
    </source>
</evidence>
<evidence type="ECO:0000256" key="7">
    <source>
        <dbReference type="ARBA" id="ARBA00022898"/>
    </source>
</evidence>
<dbReference type="CDD" id="cd00609">
    <property type="entry name" value="AAT_like"/>
    <property type="match status" value="1"/>
</dbReference>
<keyword evidence="5 9" id="KW-0028">Amino-acid biosynthesis</keyword>
<dbReference type="STRING" id="649638.Trad_0439"/>
<dbReference type="RefSeq" id="WP_013176956.1">
    <property type="nucleotide sequence ID" value="NC_014221.1"/>
</dbReference>
<dbReference type="UniPathway" id="UPA00031">
    <property type="reaction ID" value="UER00012"/>
</dbReference>
<dbReference type="GO" id="GO:0004400">
    <property type="term" value="F:histidinol-phosphate transaminase activity"/>
    <property type="evidence" value="ECO:0007669"/>
    <property type="project" value="UniProtKB-UniRule"/>
</dbReference>
<feature type="domain" description="Aminotransferase class I/classII large" evidence="10">
    <location>
        <begin position="22"/>
        <end position="339"/>
    </location>
</feature>
<evidence type="ECO:0000256" key="8">
    <source>
        <dbReference type="ARBA" id="ARBA00023102"/>
    </source>
</evidence>
<name>D7CS44_TRURR</name>
<keyword evidence="12" id="KW-1185">Reference proteome</keyword>